<dbReference type="Gene3D" id="2.40.420.20">
    <property type="match status" value="1"/>
</dbReference>
<accession>A0A290QEH6</accession>
<organism evidence="6 7">
    <name type="scientific">Nibricoccus aquaticus</name>
    <dbReference type="NCBI Taxonomy" id="2576891"/>
    <lineage>
        <taxon>Bacteria</taxon>
        <taxon>Pseudomonadati</taxon>
        <taxon>Verrucomicrobiota</taxon>
        <taxon>Opitutia</taxon>
        <taxon>Opitutales</taxon>
        <taxon>Opitutaceae</taxon>
        <taxon>Nibricoccus</taxon>
    </lineage>
</organism>
<dbReference type="Proteomes" id="UP000217265">
    <property type="component" value="Chromosome"/>
</dbReference>
<evidence type="ECO:0000259" key="3">
    <source>
        <dbReference type="Pfam" id="PF25876"/>
    </source>
</evidence>
<dbReference type="Pfam" id="PF25876">
    <property type="entry name" value="HH_MFP_RND"/>
    <property type="match status" value="1"/>
</dbReference>
<evidence type="ECO:0000259" key="5">
    <source>
        <dbReference type="Pfam" id="PF25954"/>
    </source>
</evidence>
<keyword evidence="7" id="KW-1185">Reference proteome</keyword>
<evidence type="ECO:0000259" key="4">
    <source>
        <dbReference type="Pfam" id="PF25917"/>
    </source>
</evidence>
<dbReference type="InterPro" id="IPR006143">
    <property type="entry name" value="RND_pump_MFP"/>
</dbReference>
<comment type="similarity">
    <text evidence="1">Belongs to the membrane fusion protein (MFP) (TC 8.A.1) family.</text>
</comment>
<dbReference type="GO" id="GO:1990281">
    <property type="term" value="C:efflux pump complex"/>
    <property type="evidence" value="ECO:0007669"/>
    <property type="project" value="TreeGrafter"/>
</dbReference>
<dbReference type="InterPro" id="IPR058624">
    <property type="entry name" value="MdtA-like_HH"/>
</dbReference>
<sequence>MLRAQLSRTLCVFAANRMTRLRAFPFVLCVLAAAAGCSRKTESASAAPQAQKQPVEVTSVVRRDLAETLTVVGSIAANESAALRAEIAGQVREVFFDEGQRVTKGQVLLKIDDSELRAQFAQAESRFKLAELSLARNQGLLETKTVSQADFDRANAEFSTATAELSLLRVRLAKTEIKAPFDGVVGGRSISPGDYVTPASVIAQIDDLSRLKIDFQIPERFIGKIKQGTSFTLRSRTLDASARVQGEVYFVSSVIDRATRASEVKGLLVEPPAGLKPGMFANVEIVLDVRKDALTVPEGSILASVRGAQLIAVKDSGSDKIAEFIPVELGLRARGFVEIVSSKTPLDEQQSIVAAGVGSLILFPGAKLDPKPLKAEIKKAE</sequence>
<name>A0A290QEH6_9BACT</name>
<dbReference type="SUPFAM" id="SSF111369">
    <property type="entry name" value="HlyD-like secretion proteins"/>
    <property type="match status" value="1"/>
</dbReference>
<keyword evidence="2" id="KW-0175">Coiled coil</keyword>
<dbReference type="AlphaFoldDB" id="A0A290QEH6"/>
<dbReference type="Pfam" id="PF25917">
    <property type="entry name" value="BSH_RND"/>
    <property type="match status" value="1"/>
</dbReference>
<dbReference type="GO" id="GO:0019898">
    <property type="term" value="C:extrinsic component of membrane"/>
    <property type="evidence" value="ECO:0007669"/>
    <property type="project" value="InterPro"/>
</dbReference>
<feature type="domain" description="Multidrug resistance protein MdtA-like alpha-helical hairpin" evidence="3">
    <location>
        <begin position="115"/>
        <end position="165"/>
    </location>
</feature>
<dbReference type="GO" id="GO:0030313">
    <property type="term" value="C:cell envelope"/>
    <property type="evidence" value="ECO:0007669"/>
    <property type="project" value="UniProtKB-SubCell"/>
</dbReference>
<dbReference type="InterPro" id="IPR058625">
    <property type="entry name" value="MdtA-like_BSH"/>
</dbReference>
<dbReference type="Gene3D" id="2.40.30.170">
    <property type="match status" value="1"/>
</dbReference>
<dbReference type="InterPro" id="IPR058792">
    <property type="entry name" value="Beta-barrel_RND_2"/>
</dbReference>
<dbReference type="PANTHER" id="PTHR30469:SF36">
    <property type="entry name" value="BLL3903 PROTEIN"/>
    <property type="match status" value="1"/>
</dbReference>
<feature type="domain" description="Multidrug resistance protein MdtA-like barrel-sandwich hybrid" evidence="4">
    <location>
        <begin position="80"/>
        <end position="199"/>
    </location>
</feature>
<dbReference type="GO" id="GO:0015562">
    <property type="term" value="F:efflux transmembrane transporter activity"/>
    <property type="evidence" value="ECO:0007669"/>
    <property type="project" value="TreeGrafter"/>
</dbReference>
<dbReference type="Gene3D" id="2.40.50.100">
    <property type="match status" value="1"/>
</dbReference>
<dbReference type="GO" id="GO:1990961">
    <property type="term" value="P:xenobiotic detoxification by transmembrane export across the plasma membrane"/>
    <property type="evidence" value="ECO:0007669"/>
    <property type="project" value="InterPro"/>
</dbReference>
<dbReference type="Pfam" id="PF25954">
    <property type="entry name" value="Beta-barrel_RND_2"/>
    <property type="match status" value="1"/>
</dbReference>
<dbReference type="Gene3D" id="6.10.140.1990">
    <property type="match status" value="1"/>
</dbReference>
<dbReference type="NCBIfam" id="TIGR01730">
    <property type="entry name" value="RND_mfp"/>
    <property type="match status" value="1"/>
</dbReference>
<dbReference type="EMBL" id="CP023344">
    <property type="protein sequence ID" value="ATC65630.1"/>
    <property type="molecule type" value="Genomic_DNA"/>
</dbReference>
<gene>
    <name evidence="6" type="ORF">CMV30_17705</name>
</gene>
<proteinExistence type="inferred from homology"/>
<evidence type="ECO:0000313" key="6">
    <source>
        <dbReference type="EMBL" id="ATC65630.1"/>
    </source>
</evidence>
<dbReference type="GO" id="GO:1990195">
    <property type="term" value="C:macrolide transmembrane transporter complex"/>
    <property type="evidence" value="ECO:0007669"/>
    <property type="project" value="InterPro"/>
</dbReference>
<evidence type="ECO:0000256" key="1">
    <source>
        <dbReference type="ARBA" id="ARBA00009477"/>
    </source>
</evidence>
<dbReference type="PANTHER" id="PTHR30469">
    <property type="entry name" value="MULTIDRUG RESISTANCE PROTEIN MDTA"/>
    <property type="match status" value="1"/>
</dbReference>
<evidence type="ECO:0000256" key="2">
    <source>
        <dbReference type="ARBA" id="ARBA00023054"/>
    </source>
</evidence>
<protein>
    <submittedName>
        <fullName evidence="6">Uncharacterized protein</fullName>
    </submittedName>
</protein>
<reference evidence="6 7" key="1">
    <citation type="submission" date="2017-09" db="EMBL/GenBank/DDBJ databases">
        <title>Complete genome sequence of Verrucomicrobial strain HZ-65, isolated from freshwater.</title>
        <authorList>
            <person name="Choi A."/>
        </authorList>
    </citation>
    <scope>NUCLEOTIDE SEQUENCE [LARGE SCALE GENOMIC DNA]</scope>
    <source>
        <strain evidence="6 7">HZ-65</strain>
    </source>
</reference>
<dbReference type="InterPro" id="IPR030190">
    <property type="entry name" value="MacA_alpha-hairpin_sf"/>
</dbReference>
<feature type="domain" description="CusB-like beta-barrel" evidence="5">
    <location>
        <begin position="213"/>
        <end position="285"/>
    </location>
</feature>
<evidence type="ECO:0000313" key="7">
    <source>
        <dbReference type="Proteomes" id="UP000217265"/>
    </source>
</evidence>
<dbReference type="KEGG" id="vbh:CMV30_17705"/>